<protein>
    <recommendedName>
        <fullName evidence="16">DNA polymerase IV</fullName>
        <shortName evidence="16">Pol IV</shortName>
        <ecNumber evidence="16">2.7.7.7</ecNumber>
    </recommendedName>
</protein>
<comment type="similarity">
    <text evidence="2 16">Belongs to the DNA polymerase type-Y family.</text>
</comment>
<dbReference type="EC" id="2.7.7.7" evidence="16"/>
<keyword evidence="21" id="KW-1185">Reference proteome</keyword>
<evidence type="ECO:0000256" key="16">
    <source>
        <dbReference type="HAMAP-Rule" id="MF_01113"/>
    </source>
</evidence>
<dbReference type="GO" id="GO:0003684">
    <property type="term" value="F:damaged DNA binding"/>
    <property type="evidence" value="ECO:0007669"/>
    <property type="project" value="InterPro"/>
</dbReference>
<comment type="cofactor">
    <cofactor evidence="16">
        <name>Mg(2+)</name>
        <dbReference type="ChEBI" id="CHEBI:18420"/>
    </cofactor>
    <text evidence="16">Binds 2 magnesium ions per subunit.</text>
</comment>
<evidence type="ECO:0000256" key="17">
    <source>
        <dbReference type="SAM" id="MobiDB-lite"/>
    </source>
</evidence>
<evidence type="ECO:0000313" key="20">
    <source>
        <dbReference type="EMBL" id="QTU83656.1"/>
    </source>
</evidence>
<dbReference type="InterPro" id="IPR001126">
    <property type="entry name" value="UmuC"/>
</dbReference>
<dbReference type="HAMAP" id="MF_01113">
    <property type="entry name" value="DNApol_IV"/>
    <property type="match status" value="1"/>
</dbReference>
<gene>
    <name evidence="16 20" type="primary">dinB</name>
    <name evidence="19" type="ORF">GMI68_03230</name>
    <name evidence="20" type="ORF">J7S26_04450</name>
</gene>
<dbReference type="RefSeq" id="WP_166338845.1">
    <property type="nucleotide sequence ID" value="NZ_CP072829.1"/>
</dbReference>
<dbReference type="PANTHER" id="PTHR11076">
    <property type="entry name" value="DNA REPAIR POLYMERASE UMUC / TRANSFERASE FAMILY MEMBER"/>
    <property type="match status" value="1"/>
</dbReference>
<dbReference type="GO" id="GO:0006281">
    <property type="term" value="P:DNA repair"/>
    <property type="evidence" value="ECO:0007669"/>
    <property type="project" value="UniProtKB-UniRule"/>
</dbReference>
<keyword evidence="10 16" id="KW-0460">Magnesium</keyword>
<keyword evidence="8 16" id="KW-0479">Metal-binding</keyword>
<dbReference type="InterPro" id="IPR022880">
    <property type="entry name" value="DNApol_IV"/>
</dbReference>
<name>A0A9E6MPY0_9ACTN</name>
<evidence type="ECO:0000256" key="8">
    <source>
        <dbReference type="ARBA" id="ARBA00022723"/>
    </source>
</evidence>
<dbReference type="InterPro" id="IPR017961">
    <property type="entry name" value="DNA_pol_Y-fam_little_finger"/>
</dbReference>
<dbReference type="GO" id="GO:0000287">
    <property type="term" value="F:magnesium ion binding"/>
    <property type="evidence" value="ECO:0007669"/>
    <property type="project" value="UniProtKB-UniRule"/>
</dbReference>
<dbReference type="InterPro" id="IPR043128">
    <property type="entry name" value="Rev_trsase/Diguanyl_cyclase"/>
</dbReference>
<dbReference type="Gene3D" id="3.30.1490.100">
    <property type="entry name" value="DNA polymerase, Y-family, little finger domain"/>
    <property type="match status" value="1"/>
</dbReference>
<evidence type="ECO:0000256" key="11">
    <source>
        <dbReference type="ARBA" id="ARBA00022932"/>
    </source>
</evidence>
<evidence type="ECO:0000256" key="4">
    <source>
        <dbReference type="ARBA" id="ARBA00022490"/>
    </source>
</evidence>
<dbReference type="GO" id="GO:0042276">
    <property type="term" value="P:error-prone translesion synthesis"/>
    <property type="evidence" value="ECO:0007669"/>
    <property type="project" value="TreeGrafter"/>
</dbReference>
<dbReference type="EMBL" id="WPCR01000003">
    <property type="protein sequence ID" value="NHM13794.1"/>
    <property type="molecule type" value="Genomic_DNA"/>
</dbReference>
<keyword evidence="4 16" id="KW-0963">Cytoplasm</keyword>
<dbReference type="Gene3D" id="3.30.70.270">
    <property type="match status" value="1"/>
</dbReference>
<dbReference type="EMBL" id="CP072829">
    <property type="protein sequence ID" value="QTU83656.1"/>
    <property type="molecule type" value="Genomic_DNA"/>
</dbReference>
<evidence type="ECO:0000256" key="9">
    <source>
        <dbReference type="ARBA" id="ARBA00022763"/>
    </source>
</evidence>
<reference evidence="19 21" key="1">
    <citation type="submission" date="2019-11" db="EMBL/GenBank/DDBJ databases">
        <title>Eggerthellaceae novel genus isolated from the rectal contents of marmort.</title>
        <authorList>
            <person name="Zhang G."/>
        </authorList>
    </citation>
    <scope>NUCLEOTIDE SEQUENCE [LARGE SCALE GENOMIC DNA]</scope>
    <source>
        <strain evidence="21">zg-886</strain>
        <strain evidence="19">Zg-886</strain>
    </source>
</reference>
<evidence type="ECO:0000256" key="2">
    <source>
        <dbReference type="ARBA" id="ARBA00010945"/>
    </source>
</evidence>
<comment type="function">
    <text evidence="14 16">Poorly processive, error-prone DNA polymerase involved in untargeted mutagenesis. Copies undamaged DNA at stalled replication forks, which arise in vivo from mismatched or misaligned primer ends. These misaligned primers can be extended by PolIV. Exhibits no 3'-5' exonuclease (proofreading) activity. May be involved in translesional synthesis, in conjunction with the beta clamp from PolIII.</text>
</comment>
<evidence type="ECO:0000256" key="7">
    <source>
        <dbReference type="ARBA" id="ARBA00022705"/>
    </source>
</evidence>
<keyword evidence="9 16" id="KW-0227">DNA damage</keyword>
<feature type="region of interest" description="Disordered" evidence="17">
    <location>
        <begin position="416"/>
        <end position="449"/>
    </location>
</feature>
<dbReference type="NCBIfam" id="NF002677">
    <property type="entry name" value="PRK02406.1"/>
    <property type="match status" value="1"/>
</dbReference>
<evidence type="ECO:0000256" key="6">
    <source>
        <dbReference type="ARBA" id="ARBA00022695"/>
    </source>
</evidence>
<evidence type="ECO:0000313" key="19">
    <source>
        <dbReference type="EMBL" id="NHM13794.1"/>
    </source>
</evidence>
<dbReference type="Proteomes" id="UP000636394">
    <property type="component" value="Unassembled WGS sequence"/>
</dbReference>
<keyword evidence="11 16" id="KW-0239">DNA-directed DNA polymerase</keyword>
<dbReference type="InterPro" id="IPR036775">
    <property type="entry name" value="DNA_pol_Y-fam_lit_finger_sf"/>
</dbReference>
<evidence type="ECO:0000259" key="18">
    <source>
        <dbReference type="PROSITE" id="PS50173"/>
    </source>
</evidence>
<dbReference type="Pfam" id="PF00817">
    <property type="entry name" value="IMS"/>
    <property type="match status" value="1"/>
</dbReference>
<dbReference type="Proteomes" id="UP000671910">
    <property type="component" value="Chromosome"/>
</dbReference>
<feature type="domain" description="UmuC" evidence="18">
    <location>
        <begin position="64"/>
        <end position="244"/>
    </location>
</feature>
<organism evidence="20 22">
    <name type="scientific">Xiamenia xianingshaonis</name>
    <dbReference type="NCBI Taxonomy" id="2682776"/>
    <lineage>
        <taxon>Bacteria</taxon>
        <taxon>Bacillati</taxon>
        <taxon>Actinomycetota</taxon>
        <taxon>Coriobacteriia</taxon>
        <taxon>Eggerthellales</taxon>
        <taxon>Eggerthellaceae</taxon>
        <taxon>Xiamenia</taxon>
    </lineage>
</organism>
<evidence type="ECO:0000256" key="14">
    <source>
        <dbReference type="ARBA" id="ARBA00025589"/>
    </source>
</evidence>
<keyword evidence="13 16" id="KW-0234">DNA repair</keyword>
<dbReference type="Gene3D" id="3.40.1170.60">
    <property type="match status" value="1"/>
</dbReference>
<dbReference type="KEGG" id="ebz:J7S26_04450"/>
<dbReference type="Pfam" id="PF11799">
    <property type="entry name" value="IMS_C"/>
    <property type="match status" value="1"/>
</dbReference>
<dbReference type="PROSITE" id="PS50173">
    <property type="entry name" value="UMUC"/>
    <property type="match status" value="1"/>
</dbReference>
<dbReference type="GO" id="GO:0009432">
    <property type="term" value="P:SOS response"/>
    <property type="evidence" value="ECO:0007669"/>
    <property type="project" value="TreeGrafter"/>
</dbReference>
<evidence type="ECO:0000256" key="15">
    <source>
        <dbReference type="ARBA" id="ARBA00049244"/>
    </source>
</evidence>
<comment type="catalytic activity">
    <reaction evidence="15 16">
        <text>DNA(n) + a 2'-deoxyribonucleoside 5'-triphosphate = DNA(n+1) + diphosphate</text>
        <dbReference type="Rhea" id="RHEA:22508"/>
        <dbReference type="Rhea" id="RHEA-COMP:17339"/>
        <dbReference type="Rhea" id="RHEA-COMP:17340"/>
        <dbReference type="ChEBI" id="CHEBI:33019"/>
        <dbReference type="ChEBI" id="CHEBI:61560"/>
        <dbReference type="ChEBI" id="CHEBI:173112"/>
        <dbReference type="EC" id="2.7.7.7"/>
    </reaction>
</comment>
<dbReference type="AlphaFoldDB" id="A0A9E6MPY0"/>
<dbReference type="CDD" id="cd03586">
    <property type="entry name" value="PolY_Pol_IV_kappa"/>
    <property type="match status" value="1"/>
</dbReference>
<evidence type="ECO:0000256" key="1">
    <source>
        <dbReference type="ARBA" id="ARBA00004496"/>
    </source>
</evidence>
<evidence type="ECO:0000256" key="5">
    <source>
        <dbReference type="ARBA" id="ARBA00022679"/>
    </source>
</evidence>
<dbReference type="SUPFAM" id="SSF100879">
    <property type="entry name" value="Lesion bypass DNA polymerase (Y-family), little finger domain"/>
    <property type="match status" value="1"/>
</dbReference>
<dbReference type="FunFam" id="3.40.1170.60:FF:000001">
    <property type="entry name" value="DNA polymerase IV"/>
    <property type="match status" value="1"/>
</dbReference>
<feature type="binding site" evidence="16">
    <location>
        <position position="68"/>
    </location>
    <ligand>
        <name>Mg(2+)</name>
        <dbReference type="ChEBI" id="CHEBI:18420"/>
    </ligand>
</feature>
<feature type="site" description="Substrate discrimination" evidence="16">
    <location>
        <position position="73"/>
    </location>
</feature>
<dbReference type="SUPFAM" id="SSF56672">
    <property type="entry name" value="DNA/RNA polymerases"/>
    <property type="match status" value="1"/>
</dbReference>
<dbReference type="InterPro" id="IPR050116">
    <property type="entry name" value="DNA_polymerase-Y"/>
</dbReference>
<keyword evidence="5 16" id="KW-0808">Transferase</keyword>
<evidence type="ECO:0000256" key="10">
    <source>
        <dbReference type="ARBA" id="ARBA00022842"/>
    </source>
</evidence>
<accession>A0A9E6MPY0</accession>
<dbReference type="GO" id="GO:0006261">
    <property type="term" value="P:DNA-templated DNA replication"/>
    <property type="evidence" value="ECO:0007669"/>
    <property type="project" value="UniProtKB-UniRule"/>
</dbReference>
<keyword evidence="7 16" id="KW-0235">DNA replication</keyword>
<keyword evidence="6 16" id="KW-0548">Nucleotidyltransferase</keyword>
<dbReference type="Gene3D" id="1.10.150.20">
    <property type="entry name" value="5' to 3' exonuclease, C-terminal subdomain"/>
    <property type="match status" value="1"/>
</dbReference>
<feature type="region of interest" description="Disordered" evidence="17">
    <location>
        <begin position="17"/>
        <end position="54"/>
    </location>
</feature>
<comment type="subunit">
    <text evidence="16">Monomer.</text>
</comment>
<feature type="active site" evidence="16">
    <location>
        <position position="164"/>
    </location>
</feature>
<dbReference type="GO" id="GO:0005829">
    <property type="term" value="C:cytosol"/>
    <property type="evidence" value="ECO:0007669"/>
    <property type="project" value="TreeGrafter"/>
</dbReference>
<dbReference type="InterPro" id="IPR043502">
    <property type="entry name" value="DNA/RNA_pol_sf"/>
</dbReference>
<feature type="binding site" evidence="16">
    <location>
        <position position="163"/>
    </location>
    <ligand>
        <name>Mg(2+)</name>
        <dbReference type="ChEBI" id="CHEBI:18420"/>
    </ligand>
</feature>
<evidence type="ECO:0000256" key="13">
    <source>
        <dbReference type="ARBA" id="ARBA00023204"/>
    </source>
</evidence>
<reference evidence="20" key="2">
    <citation type="submission" date="2021-04" db="EMBL/GenBank/DDBJ databases">
        <title>Novel species in family Eggerthellaceae.</title>
        <authorList>
            <person name="Zhang G."/>
        </authorList>
    </citation>
    <scope>NUCLEOTIDE SEQUENCE</scope>
    <source>
        <strain evidence="20">Zg-886</strain>
    </source>
</reference>
<dbReference type="GO" id="GO:0003887">
    <property type="term" value="F:DNA-directed DNA polymerase activity"/>
    <property type="evidence" value="ECO:0007669"/>
    <property type="project" value="UniProtKB-UniRule"/>
</dbReference>
<sequence>MNAAGWAAHLPASRQAAANEVPAPAQNNAAGFSPAPEQARAVGGAAANGSAPDESLPPWNGPAILLVDLDAFFASVEQLDHPGWRGKPVIVGGDADKRGVVSTASYEARAFGVHSAMPSSQAARLCPQAIWTHGHFDRYRHLSNAIMDILRDETPFVQQVSIDEAFLDVTPNTVNREHPVSIARRIQARVEALGVTCSIGVGTSKNIAKIASDMDKPRGLTVVFPGSERAFLDPLPVRVMSGIGAAAEAVLKSRGIETIGDLASRGEAYLTKLLGKNGRTMWIRANGRDDTPVASDDAVKSVSNETSFAVDLTRRRDVEAAVASMAAKVGRRLRRKGLHGRTLGLRVRLGDRTVHSVQRQLAKPTDDELFFTPLLLAMLADVWREGMPVRLVGVAVTGFAEQSFVQESLFDAGAFGLPEDANATDRAGTPRREQDPGGPLVADESKRRSLLEATDKLRKKFGDDAVRFGHELRSSANTTGSSSKNIADYK</sequence>
<comment type="subcellular location">
    <subcellularLocation>
        <location evidence="1 16">Cytoplasm</location>
    </subcellularLocation>
</comment>
<evidence type="ECO:0000313" key="21">
    <source>
        <dbReference type="Proteomes" id="UP000636394"/>
    </source>
</evidence>
<proteinExistence type="inferred from homology"/>
<evidence type="ECO:0000256" key="12">
    <source>
        <dbReference type="ARBA" id="ARBA00023125"/>
    </source>
</evidence>
<evidence type="ECO:0000256" key="3">
    <source>
        <dbReference type="ARBA" id="ARBA00022457"/>
    </source>
</evidence>
<keyword evidence="12 16" id="KW-0238">DNA-binding</keyword>
<evidence type="ECO:0000313" key="22">
    <source>
        <dbReference type="Proteomes" id="UP000671910"/>
    </source>
</evidence>
<dbReference type="PANTHER" id="PTHR11076:SF33">
    <property type="entry name" value="DNA POLYMERASE KAPPA"/>
    <property type="match status" value="1"/>
</dbReference>
<keyword evidence="3 16" id="KW-0515">Mutator protein</keyword>